<dbReference type="InterPro" id="IPR000485">
    <property type="entry name" value="AsnC-type_HTH_dom"/>
</dbReference>
<dbReference type="Pfam" id="PF01037">
    <property type="entry name" value="AsnC_trans_reg"/>
    <property type="match status" value="1"/>
</dbReference>
<evidence type="ECO:0000256" key="1">
    <source>
        <dbReference type="ARBA" id="ARBA00023015"/>
    </source>
</evidence>
<gene>
    <name evidence="5" type="ORF">Q6348_05640</name>
</gene>
<feature type="domain" description="HTH asnC-type" evidence="4">
    <location>
        <begin position="12"/>
        <end position="73"/>
    </location>
</feature>
<dbReference type="SUPFAM" id="SSF46785">
    <property type="entry name" value="Winged helix' DNA-binding domain"/>
    <property type="match status" value="1"/>
</dbReference>
<evidence type="ECO:0000313" key="5">
    <source>
        <dbReference type="EMBL" id="MDO8106678.1"/>
    </source>
</evidence>
<proteinExistence type="predicted"/>
<dbReference type="Proteomes" id="UP001232536">
    <property type="component" value="Unassembled WGS sequence"/>
</dbReference>
<dbReference type="Gene3D" id="3.30.70.920">
    <property type="match status" value="1"/>
</dbReference>
<dbReference type="SMART" id="SM00344">
    <property type="entry name" value="HTH_ASNC"/>
    <property type="match status" value="1"/>
</dbReference>
<organism evidence="5 6">
    <name type="scientific">Actinotalea lenta</name>
    <dbReference type="NCBI Taxonomy" id="3064654"/>
    <lineage>
        <taxon>Bacteria</taxon>
        <taxon>Bacillati</taxon>
        <taxon>Actinomycetota</taxon>
        <taxon>Actinomycetes</taxon>
        <taxon>Micrococcales</taxon>
        <taxon>Cellulomonadaceae</taxon>
        <taxon>Actinotalea</taxon>
    </lineage>
</organism>
<name>A0ABT9DBV7_9CELL</name>
<reference evidence="5 6" key="1">
    <citation type="submission" date="2023-07" db="EMBL/GenBank/DDBJ databases">
        <title>Description of novel actinomycetes strains, isolated from tidal flat sediment.</title>
        <authorList>
            <person name="Lu C."/>
        </authorList>
    </citation>
    <scope>NUCLEOTIDE SEQUENCE [LARGE SCALE GENOMIC DNA]</scope>
    <source>
        <strain evidence="5 6">SYSU T00b441</strain>
    </source>
</reference>
<keyword evidence="6" id="KW-1185">Reference proteome</keyword>
<accession>A0ABT9DBV7</accession>
<dbReference type="InterPro" id="IPR036390">
    <property type="entry name" value="WH_DNA-bd_sf"/>
</dbReference>
<keyword evidence="1" id="KW-0805">Transcription regulation</keyword>
<dbReference type="InterPro" id="IPR019887">
    <property type="entry name" value="Tscrpt_reg_AsnC/Lrp_C"/>
</dbReference>
<dbReference type="InterPro" id="IPR036388">
    <property type="entry name" value="WH-like_DNA-bd_sf"/>
</dbReference>
<dbReference type="PANTHER" id="PTHR30154">
    <property type="entry name" value="LEUCINE-RESPONSIVE REGULATORY PROTEIN"/>
    <property type="match status" value="1"/>
</dbReference>
<sequence>MASPTPENPGLLDPLDAAILAVLVEDGRASYARIGARVNLSAPAVKRRVDRLLERGVIDAFTVRLDPATLGWGTEAFVEVHCTEQTSPARMRDTFESYPEVIAASSVTGDADAVLEVRAHDMRHLEQVVERIAAEPFVLRTRSTVVLNPLVRRPGPGPR</sequence>
<dbReference type="Pfam" id="PF13404">
    <property type="entry name" value="HTH_AsnC-type"/>
    <property type="match status" value="1"/>
</dbReference>
<evidence type="ECO:0000313" key="6">
    <source>
        <dbReference type="Proteomes" id="UP001232536"/>
    </source>
</evidence>
<protein>
    <submittedName>
        <fullName evidence="5">Lrp/AsnC family transcriptional regulator</fullName>
    </submittedName>
</protein>
<dbReference type="PANTHER" id="PTHR30154:SF45">
    <property type="entry name" value="TRANSCRIPTIONAL REGULATORY PROTEIN (PROBABLY ASNC-FAMILY)-RELATED"/>
    <property type="match status" value="1"/>
</dbReference>
<dbReference type="PRINTS" id="PR00033">
    <property type="entry name" value="HTHASNC"/>
</dbReference>
<comment type="caution">
    <text evidence="5">The sequence shown here is derived from an EMBL/GenBank/DDBJ whole genome shotgun (WGS) entry which is preliminary data.</text>
</comment>
<keyword evidence="3" id="KW-0804">Transcription</keyword>
<dbReference type="EMBL" id="JAUQYP010000001">
    <property type="protein sequence ID" value="MDO8106678.1"/>
    <property type="molecule type" value="Genomic_DNA"/>
</dbReference>
<evidence type="ECO:0000256" key="3">
    <source>
        <dbReference type="ARBA" id="ARBA00023163"/>
    </source>
</evidence>
<evidence type="ECO:0000256" key="2">
    <source>
        <dbReference type="ARBA" id="ARBA00023125"/>
    </source>
</evidence>
<dbReference type="Gene3D" id="1.10.10.10">
    <property type="entry name" value="Winged helix-like DNA-binding domain superfamily/Winged helix DNA-binding domain"/>
    <property type="match status" value="1"/>
</dbReference>
<dbReference type="PROSITE" id="PS50956">
    <property type="entry name" value="HTH_ASNC_2"/>
    <property type="match status" value="1"/>
</dbReference>
<dbReference type="SUPFAM" id="SSF54909">
    <property type="entry name" value="Dimeric alpha+beta barrel"/>
    <property type="match status" value="1"/>
</dbReference>
<evidence type="ECO:0000259" key="4">
    <source>
        <dbReference type="PROSITE" id="PS50956"/>
    </source>
</evidence>
<keyword evidence="2" id="KW-0238">DNA-binding</keyword>
<dbReference type="RefSeq" id="WP_304600322.1">
    <property type="nucleotide sequence ID" value="NZ_JAUQYO010000001.1"/>
</dbReference>
<dbReference type="InterPro" id="IPR011008">
    <property type="entry name" value="Dimeric_a/b-barrel"/>
</dbReference>
<dbReference type="InterPro" id="IPR019888">
    <property type="entry name" value="Tscrpt_reg_AsnC-like"/>
</dbReference>